<evidence type="ECO:0000256" key="1">
    <source>
        <dbReference type="ARBA" id="ARBA00001561"/>
    </source>
</evidence>
<name>A0A4U1B804_9GAMM</name>
<protein>
    <recommendedName>
        <fullName evidence="2">N-acetylmuramoyl-L-alanine amidase</fullName>
        <ecNumber evidence="2">3.5.1.28</ecNumber>
    </recommendedName>
</protein>
<dbReference type="GO" id="GO:0071555">
    <property type="term" value="P:cell wall organization"/>
    <property type="evidence" value="ECO:0007669"/>
    <property type="project" value="UniProtKB-KW"/>
</dbReference>
<dbReference type="CDD" id="cd06583">
    <property type="entry name" value="PGRP"/>
    <property type="match status" value="1"/>
</dbReference>
<keyword evidence="3" id="KW-0378">Hydrolase</keyword>
<dbReference type="InterPro" id="IPR036505">
    <property type="entry name" value="Amidase/PGRP_sf"/>
</dbReference>
<dbReference type="PANTHER" id="PTHR30417:SF1">
    <property type="entry name" value="N-ACETYLMURAMOYL-L-ALANINE AMIDASE AMID"/>
    <property type="match status" value="1"/>
</dbReference>
<dbReference type="GO" id="GO:0009254">
    <property type="term" value="P:peptidoglycan turnover"/>
    <property type="evidence" value="ECO:0007669"/>
    <property type="project" value="TreeGrafter"/>
</dbReference>
<dbReference type="GO" id="GO:0008745">
    <property type="term" value="F:N-acetylmuramoyl-L-alanine amidase activity"/>
    <property type="evidence" value="ECO:0007669"/>
    <property type="project" value="UniProtKB-EC"/>
</dbReference>
<dbReference type="Proteomes" id="UP000307999">
    <property type="component" value="Unassembled WGS sequence"/>
</dbReference>
<dbReference type="RefSeq" id="WP_136735130.1">
    <property type="nucleotide sequence ID" value="NZ_SWDB01000010.1"/>
</dbReference>
<keyword evidence="4" id="KW-0961">Cell wall biogenesis/degradation</keyword>
<dbReference type="EMBL" id="SWDB01000010">
    <property type="protein sequence ID" value="TKB46122.1"/>
    <property type="molecule type" value="Genomic_DNA"/>
</dbReference>
<evidence type="ECO:0000259" key="6">
    <source>
        <dbReference type="SMART" id="SM00644"/>
    </source>
</evidence>
<dbReference type="OrthoDB" id="9794842at2"/>
<dbReference type="InterPro" id="IPR051206">
    <property type="entry name" value="NAMLAA_amidase_2"/>
</dbReference>
<evidence type="ECO:0000256" key="3">
    <source>
        <dbReference type="ARBA" id="ARBA00022801"/>
    </source>
</evidence>
<evidence type="ECO:0000313" key="7">
    <source>
        <dbReference type="EMBL" id="TKB46122.1"/>
    </source>
</evidence>
<keyword evidence="5" id="KW-0732">Signal</keyword>
<dbReference type="EC" id="3.5.1.28" evidence="2"/>
<dbReference type="PANTHER" id="PTHR30417">
    <property type="entry name" value="N-ACETYLMURAMOYL-L-ALANINE AMIDASE AMID"/>
    <property type="match status" value="1"/>
</dbReference>
<reference evidence="7 8" key="1">
    <citation type="submission" date="2019-04" db="EMBL/GenBank/DDBJ databases">
        <title>Thalassotalea guangxiensis sp. nov., isolated from sediment of the coastal wetland.</title>
        <authorList>
            <person name="Zheng S."/>
            <person name="Zhang D."/>
        </authorList>
    </citation>
    <scope>NUCLEOTIDE SEQUENCE [LARGE SCALE GENOMIC DNA]</scope>
    <source>
        <strain evidence="7 8">ZS-4</strain>
    </source>
</reference>
<accession>A0A4U1B804</accession>
<dbReference type="SMART" id="SM00644">
    <property type="entry name" value="Ami_2"/>
    <property type="match status" value="1"/>
</dbReference>
<keyword evidence="8" id="KW-1185">Reference proteome</keyword>
<evidence type="ECO:0000256" key="2">
    <source>
        <dbReference type="ARBA" id="ARBA00011901"/>
    </source>
</evidence>
<dbReference type="PROSITE" id="PS51257">
    <property type="entry name" value="PROKAR_LIPOPROTEIN"/>
    <property type="match status" value="1"/>
</dbReference>
<feature type="domain" description="N-acetylmuramoyl-L-alanine amidase" evidence="6">
    <location>
        <begin position="51"/>
        <end position="191"/>
    </location>
</feature>
<dbReference type="Gene3D" id="3.40.80.10">
    <property type="entry name" value="Peptidoglycan recognition protein-like"/>
    <property type="match status" value="1"/>
</dbReference>
<dbReference type="AlphaFoldDB" id="A0A4U1B804"/>
<evidence type="ECO:0000256" key="4">
    <source>
        <dbReference type="ARBA" id="ARBA00023316"/>
    </source>
</evidence>
<feature type="signal peptide" evidence="5">
    <location>
        <begin position="1"/>
        <end position="22"/>
    </location>
</feature>
<proteinExistence type="predicted"/>
<dbReference type="GO" id="GO:0009253">
    <property type="term" value="P:peptidoglycan catabolic process"/>
    <property type="evidence" value="ECO:0007669"/>
    <property type="project" value="InterPro"/>
</dbReference>
<gene>
    <name evidence="7" type="ORF">E8M12_05705</name>
</gene>
<comment type="catalytic activity">
    <reaction evidence="1">
        <text>Hydrolyzes the link between N-acetylmuramoyl residues and L-amino acid residues in certain cell-wall glycopeptides.</text>
        <dbReference type="EC" id="3.5.1.28"/>
    </reaction>
</comment>
<organism evidence="7 8">
    <name type="scientific">Thalassotalea mangrovi</name>
    <dbReference type="NCBI Taxonomy" id="2572245"/>
    <lineage>
        <taxon>Bacteria</taxon>
        <taxon>Pseudomonadati</taxon>
        <taxon>Pseudomonadota</taxon>
        <taxon>Gammaproteobacteria</taxon>
        <taxon>Alteromonadales</taxon>
        <taxon>Colwelliaceae</taxon>
        <taxon>Thalassotalea</taxon>
    </lineage>
</organism>
<feature type="chain" id="PRO_5020654732" description="N-acetylmuramoyl-L-alanine amidase" evidence="5">
    <location>
        <begin position="23"/>
        <end position="228"/>
    </location>
</feature>
<dbReference type="InterPro" id="IPR002502">
    <property type="entry name" value="Amidase_domain"/>
</dbReference>
<evidence type="ECO:0000313" key="8">
    <source>
        <dbReference type="Proteomes" id="UP000307999"/>
    </source>
</evidence>
<sequence>MNKRIFSTLILMLTVAGCSANAYTSVPEIEIVKKPVIFDLEREQLSLEYLKQRHDIETDKAVIDPKMIVVHYTVIPTLEGTMQAFNEPTLPDFRVQITGASSLNVSSQFVVDQDGTIYQILPEETTFARHVIGLNYCAFGIENVGGDENTPLTQAQLDANVQLIKYLKNKYPEVEYLIGHQESNQFRGHPLFKETDPNYSTEKSDPGTEFMAQLRAQLEALKLSGVPE</sequence>
<comment type="caution">
    <text evidence="7">The sequence shown here is derived from an EMBL/GenBank/DDBJ whole genome shotgun (WGS) entry which is preliminary data.</text>
</comment>
<dbReference type="Pfam" id="PF01510">
    <property type="entry name" value="Amidase_2"/>
    <property type="match status" value="1"/>
</dbReference>
<evidence type="ECO:0000256" key="5">
    <source>
        <dbReference type="SAM" id="SignalP"/>
    </source>
</evidence>
<dbReference type="SUPFAM" id="SSF55846">
    <property type="entry name" value="N-acetylmuramoyl-L-alanine amidase-like"/>
    <property type="match status" value="1"/>
</dbReference>